<dbReference type="AlphaFoldDB" id="A0A6M1LEC4"/>
<dbReference type="EMBL" id="JAAIKB010000001">
    <property type="protein sequence ID" value="NGM18512.1"/>
    <property type="molecule type" value="Genomic_DNA"/>
</dbReference>
<evidence type="ECO:0008006" key="4">
    <source>
        <dbReference type="Google" id="ProtNLM"/>
    </source>
</evidence>
<dbReference type="SUPFAM" id="SSF51126">
    <property type="entry name" value="Pectin lyase-like"/>
    <property type="match status" value="1"/>
</dbReference>
<sequence>MTSDSLRRRSAFLLPFAAAPVASAAAGEAAGSVTPLPSGPLEAATSLVAEGAAGAARQGTLAWQAGRWRLATHGDLAAAYLNVIPTFRQAAGEDARPRTVEEELRERVAFTQFQTSGRNPGQAIAAAIDYLRRNNAAAGGEVVLPHGPPIHVVAPIAAAPGIVVRGTRPIEVPDFPRGGLGLFDVDGADDFTMAELVLSLGRRCGPARILGDAKGFAARGLRIREGRSIWFKRGRQARITDVIGYGGTAIIGAGAGPDDLAEDIVATNIQGYDLRDEAIDLNYNVRSFHLSGFTFRRCSLFRNGEVIDIGGGECRDITIADGLIDCSGSTHTVAGIRIKRATRNVAIHGVHIINGKPDGSIGIHVTSATNVSIRDTHVDNSFARGFFAEPSVRDVSWQGGRCDSPLQVNGASDIRLDVTHDGGGTASDRPAYAIGFGARRVTIGGSVRGRPGAAAVAVGGGRGGAADCEVAGFSVDQVGRAVIAQNGCDRLRILDLRSNAAQQETVLVTPGCRNTQIRGVLSVDGSAGRPRAFPTVRLGRDCHGSILRDVTARDTREGEDRSSGPVIIIDGPSRGVIVDALVGDNLAGPTQIGTDRLQESSVGAVLTLA</sequence>
<feature type="signal peptide" evidence="1">
    <location>
        <begin position="1"/>
        <end position="24"/>
    </location>
</feature>
<keyword evidence="3" id="KW-1185">Reference proteome</keyword>
<dbReference type="InterPro" id="IPR012334">
    <property type="entry name" value="Pectin_lyas_fold"/>
</dbReference>
<dbReference type="Proteomes" id="UP000475385">
    <property type="component" value="Unassembled WGS sequence"/>
</dbReference>
<proteinExistence type="predicted"/>
<reference evidence="2 3" key="1">
    <citation type="submission" date="2020-02" db="EMBL/GenBank/DDBJ databases">
        <authorList>
            <person name="Kim H.M."/>
            <person name="Jeon C.O."/>
        </authorList>
    </citation>
    <scope>NUCLEOTIDE SEQUENCE [LARGE SCALE GENOMIC DNA]</scope>
    <source>
        <strain evidence="2 3">PeD5</strain>
    </source>
</reference>
<gene>
    <name evidence="2" type="ORF">G3576_00705</name>
</gene>
<keyword evidence="1" id="KW-0732">Signal</keyword>
<dbReference type="RefSeq" id="WP_164692404.1">
    <property type="nucleotide sequence ID" value="NZ_JAAIKB010000001.1"/>
</dbReference>
<organism evidence="2 3">
    <name type="scientific">Falsiroseomonas algicola</name>
    <dbReference type="NCBI Taxonomy" id="2716930"/>
    <lineage>
        <taxon>Bacteria</taxon>
        <taxon>Pseudomonadati</taxon>
        <taxon>Pseudomonadota</taxon>
        <taxon>Alphaproteobacteria</taxon>
        <taxon>Acetobacterales</taxon>
        <taxon>Roseomonadaceae</taxon>
        <taxon>Falsiroseomonas</taxon>
    </lineage>
</organism>
<accession>A0A6M1LEC4</accession>
<dbReference type="Gene3D" id="2.160.20.10">
    <property type="entry name" value="Single-stranded right-handed beta-helix, Pectin lyase-like"/>
    <property type="match status" value="1"/>
</dbReference>
<evidence type="ECO:0000256" key="1">
    <source>
        <dbReference type="SAM" id="SignalP"/>
    </source>
</evidence>
<name>A0A6M1LEC4_9PROT</name>
<evidence type="ECO:0000313" key="3">
    <source>
        <dbReference type="Proteomes" id="UP000475385"/>
    </source>
</evidence>
<reference evidence="2 3" key="2">
    <citation type="submission" date="2020-03" db="EMBL/GenBank/DDBJ databases">
        <title>Roseomonas stagni sp. nov., isolated from pond water in Japan.</title>
        <authorList>
            <person name="Furuhata K."/>
            <person name="Miyamoto H."/>
            <person name="Goto K."/>
        </authorList>
    </citation>
    <scope>NUCLEOTIDE SEQUENCE [LARGE SCALE GENOMIC DNA]</scope>
    <source>
        <strain evidence="2 3">PeD5</strain>
    </source>
</reference>
<evidence type="ECO:0000313" key="2">
    <source>
        <dbReference type="EMBL" id="NGM18512.1"/>
    </source>
</evidence>
<dbReference type="InterPro" id="IPR011050">
    <property type="entry name" value="Pectin_lyase_fold/virulence"/>
</dbReference>
<feature type="chain" id="PRO_5026900163" description="Right handed beta helix domain-containing protein" evidence="1">
    <location>
        <begin position="25"/>
        <end position="609"/>
    </location>
</feature>
<protein>
    <recommendedName>
        <fullName evidence="4">Right handed beta helix domain-containing protein</fullName>
    </recommendedName>
</protein>
<comment type="caution">
    <text evidence="2">The sequence shown here is derived from an EMBL/GenBank/DDBJ whole genome shotgun (WGS) entry which is preliminary data.</text>
</comment>